<accession>A0A7S3E6T6</accession>
<gene>
    <name evidence="1" type="ORF">RMAR00112_LOCUS2882</name>
</gene>
<proteinExistence type="predicted"/>
<protein>
    <submittedName>
        <fullName evidence="1">Uncharacterized protein</fullName>
    </submittedName>
</protein>
<evidence type="ECO:0000313" key="1">
    <source>
        <dbReference type="EMBL" id="CAE0034936.1"/>
    </source>
</evidence>
<dbReference type="EMBL" id="HBHW01003984">
    <property type="protein sequence ID" value="CAE0034936.1"/>
    <property type="molecule type" value="Transcribed_RNA"/>
</dbReference>
<name>A0A7S3E6T6_9RHOD</name>
<reference evidence="1" key="1">
    <citation type="submission" date="2021-01" db="EMBL/GenBank/DDBJ databases">
        <authorList>
            <person name="Corre E."/>
            <person name="Pelletier E."/>
            <person name="Niang G."/>
            <person name="Scheremetjew M."/>
            <person name="Finn R."/>
            <person name="Kale V."/>
            <person name="Holt S."/>
            <person name="Cochrane G."/>
            <person name="Meng A."/>
            <person name="Brown T."/>
            <person name="Cohen L."/>
        </authorList>
    </citation>
    <scope>NUCLEOTIDE SEQUENCE</scope>
    <source>
        <strain evidence="1">CCMP 769</strain>
    </source>
</reference>
<dbReference type="AlphaFoldDB" id="A0A7S3E6T6"/>
<organism evidence="1">
    <name type="scientific">Rhodosorus marinus</name>
    <dbReference type="NCBI Taxonomy" id="101924"/>
    <lineage>
        <taxon>Eukaryota</taxon>
        <taxon>Rhodophyta</taxon>
        <taxon>Stylonematophyceae</taxon>
        <taxon>Stylonematales</taxon>
        <taxon>Stylonemataceae</taxon>
        <taxon>Rhodosorus</taxon>
    </lineage>
</organism>
<sequence length="194" mass="22771">MPTKQRYCPTSTGLWQRRHDEICTELARWLNRWNFLDIKQEPQNYFENYRLRPDIIATHPRTFQVFALDVTVTSPLQDKYLARSCCENGYAAKRAEQWKLAHYKEAMSVEKPNDKFIPIAIESFGRTGQLTQEFLQDSCKHLLHRTAELSDVRAQMNRKLWQGNAEIAIGALRVDQLANPLVPVFSFERSMRPR</sequence>